<dbReference type="PANTHER" id="PTHR36453:SF1">
    <property type="entry name" value="RIGHT HANDED BETA HELIX DOMAIN-CONTAINING PROTEIN"/>
    <property type="match status" value="1"/>
</dbReference>
<evidence type="ECO:0000259" key="2">
    <source>
        <dbReference type="Pfam" id="PF13229"/>
    </source>
</evidence>
<dbReference type="AlphaFoldDB" id="F4KR42"/>
<dbReference type="eggNOG" id="COG4625">
    <property type="taxonomic scope" value="Bacteria"/>
</dbReference>
<dbReference type="Proteomes" id="UP000008461">
    <property type="component" value="Chromosome"/>
</dbReference>
<dbReference type="Pfam" id="PF13229">
    <property type="entry name" value="Beta_helix"/>
    <property type="match status" value="1"/>
</dbReference>
<dbReference type="eggNOG" id="COG1404">
    <property type="taxonomic scope" value="Bacteria"/>
</dbReference>
<dbReference type="InterPro" id="IPR008979">
    <property type="entry name" value="Galactose-bd-like_sf"/>
</dbReference>
<dbReference type="RefSeq" id="WP_013767813.1">
    <property type="nucleotide sequence ID" value="NC_015510.1"/>
</dbReference>
<dbReference type="Gene3D" id="2.160.20.10">
    <property type="entry name" value="Single-stranded right-handed beta-helix, Pectin lyase-like"/>
    <property type="match status" value="2"/>
</dbReference>
<evidence type="ECO:0000313" key="3">
    <source>
        <dbReference type="EMBL" id="AEE53280.1"/>
    </source>
</evidence>
<dbReference type="OrthoDB" id="976933at2"/>
<dbReference type="Gene3D" id="2.60.120.260">
    <property type="entry name" value="Galactose-binding domain-like"/>
    <property type="match status" value="1"/>
</dbReference>
<evidence type="ECO:0000256" key="1">
    <source>
        <dbReference type="SAM" id="SignalP"/>
    </source>
</evidence>
<accession>F4KR42</accession>
<dbReference type="PANTHER" id="PTHR36453">
    <property type="entry name" value="SECRETED PROTEIN-RELATED"/>
    <property type="match status" value="1"/>
</dbReference>
<dbReference type="InterPro" id="IPR011050">
    <property type="entry name" value="Pectin_lyase_fold/virulence"/>
</dbReference>
<reference key="2">
    <citation type="submission" date="2011-04" db="EMBL/GenBank/DDBJ databases">
        <title>Complete sequence of chromosome of Haliscomenobacter hydrossis DSM 1100.</title>
        <authorList>
            <consortium name="US DOE Joint Genome Institute (JGI-PGF)"/>
            <person name="Lucas S."/>
            <person name="Han J."/>
            <person name="Lapidus A."/>
            <person name="Bruce D."/>
            <person name="Goodwin L."/>
            <person name="Pitluck S."/>
            <person name="Peters L."/>
            <person name="Kyrpides N."/>
            <person name="Mavromatis K."/>
            <person name="Ivanova N."/>
            <person name="Ovchinnikova G."/>
            <person name="Pagani I."/>
            <person name="Daligault H."/>
            <person name="Detter J.C."/>
            <person name="Han C."/>
            <person name="Land M."/>
            <person name="Hauser L."/>
            <person name="Markowitz V."/>
            <person name="Cheng J.-F."/>
            <person name="Hugenholtz P."/>
            <person name="Woyke T."/>
            <person name="Wu D."/>
            <person name="Verbarg S."/>
            <person name="Frueling A."/>
            <person name="Brambilla E."/>
            <person name="Klenk H.-P."/>
            <person name="Eisen J.A."/>
        </authorList>
    </citation>
    <scope>NUCLEOTIDE SEQUENCE</scope>
    <source>
        <strain>DSM 1100</strain>
    </source>
</reference>
<protein>
    <submittedName>
        <fullName evidence="3">Parallel beta-helix repeat protein</fullName>
    </submittedName>
</protein>
<keyword evidence="1" id="KW-0732">Signal</keyword>
<feature type="domain" description="Right handed beta helix" evidence="2">
    <location>
        <begin position="373"/>
        <end position="550"/>
    </location>
</feature>
<dbReference type="KEGG" id="hhy:Halhy_5455"/>
<dbReference type="EMBL" id="CP002691">
    <property type="protein sequence ID" value="AEE53280.1"/>
    <property type="molecule type" value="Genomic_DNA"/>
</dbReference>
<dbReference type="NCBIfam" id="TIGR03804">
    <property type="entry name" value="para_beta_helix"/>
    <property type="match status" value="1"/>
</dbReference>
<sequence length="1003" mass="112598">MKQFTLPFLLILCCLCRSNAVNYYFSTTEGDDNRSTLLARNPKTPWKTSTKLNNFFSQLKPGDSVLFKRGEVFFGEIRMTQSGTNALPIVLGAYGKGERPVISGFTTVSGWKSLGGGIYESPVLTTTPNLNLVVINGVNYAMGRYPNENAANKGYLNFESFGSNFIVDNQLNSSINWKNGELVIRTTRWTIERLPITAHNKKQLTFGSSLRNALTNGYGFFIQNHLQTLDKFGEWFYNSSTKKLYVFLGNTATANVTVQVGTVNLLVEPRASHLVLDNLTLTGANQYNVYGEWANLQNLRIKNSQILFSGIDAIKLSQRLNFVLENCTIAHSNSKAVNLNYNNLRPTLRNNKIINTGIFPGMIVDGQSYAVVSTSKGLVAEYNTITNSGYVGIRFTGDSNLVKNNLIDRFCTVLDDGAGIYTWTGGQNMTYNKRSIIGNIIVNGIGAPEGTNRPDIFAAEGIYLDDNSTNVEISGNSVAHCRNNGIYVHNSRNLQILNNTFFNNGVQFTTVHDDLGQAISNLTISNNKFFSKKPDQINALLRSKANDFQNIGSFSGNYYARPLDDNMTIFTQNYKTNTKQWYSFKSWQASYGKNKEAGASPVQIKPHTLISIDDDHNKYPNKGFETGVSGLYCWSPTNDCFTVWTTTSPLEGRAIKISGASYGQFNLEVGSIDRNKQYILRFSVLAESESDLNVYLVQSYTPWQTLSTIKSIRITPTRTNYEVLISNPVSEASTSIQFQSVNGKFSYWLDNVSLCEAVASPTNPDDYIRFEYNPTTTNKTISLETSYLDVKKTLYSGSVVLKPFESIVLVKDVKNVASLSGSLDYFNSRLEECQVQLNWAYIVEDNFSHFEVERSEDGINFATLSRINKKNNPGLQSFQYLDAELGARNFYRLKRVKTDGKFTYSEVREEQTDCSSRNSWQINPTLLHPGNAELAINLFTKETSLWLTIIDQFGRKIRSIQSETLAGWNKLSWNIDDLPIGMYYLHRSDVLIKRALPFVVSKN</sequence>
<keyword evidence="4" id="KW-1185">Reference proteome</keyword>
<dbReference type="InterPro" id="IPR012334">
    <property type="entry name" value="Pectin_lyas_fold"/>
</dbReference>
<name>F4KR42_HALH1</name>
<organism evidence="3 4">
    <name type="scientific">Haliscomenobacter hydrossis (strain ATCC 27775 / DSM 1100 / LMG 10767 / O)</name>
    <dbReference type="NCBI Taxonomy" id="760192"/>
    <lineage>
        <taxon>Bacteria</taxon>
        <taxon>Pseudomonadati</taxon>
        <taxon>Bacteroidota</taxon>
        <taxon>Saprospiria</taxon>
        <taxon>Saprospirales</taxon>
        <taxon>Haliscomenobacteraceae</taxon>
        <taxon>Haliscomenobacter</taxon>
    </lineage>
</organism>
<dbReference type="SUPFAM" id="SSF49785">
    <property type="entry name" value="Galactose-binding domain-like"/>
    <property type="match status" value="1"/>
</dbReference>
<gene>
    <name evidence="3" type="ordered locus">Halhy_5455</name>
</gene>
<dbReference type="HOGENOM" id="CLU_319089_0_0_10"/>
<dbReference type="SUPFAM" id="SSF51126">
    <property type="entry name" value="Pectin lyase-like"/>
    <property type="match status" value="1"/>
</dbReference>
<dbReference type="InterPro" id="IPR039448">
    <property type="entry name" value="Beta_helix"/>
</dbReference>
<evidence type="ECO:0000313" key="4">
    <source>
        <dbReference type="Proteomes" id="UP000008461"/>
    </source>
</evidence>
<dbReference type="InterPro" id="IPR006626">
    <property type="entry name" value="PbH1"/>
</dbReference>
<reference evidence="3 4" key="1">
    <citation type="journal article" date="2011" name="Stand. Genomic Sci.">
        <title>Complete genome sequence of Haliscomenobacter hydrossis type strain (O).</title>
        <authorList>
            <consortium name="US DOE Joint Genome Institute (JGI-PGF)"/>
            <person name="Daligault H."/>
            <person name="Lapidus A."/>
            <person name="Zeytun A."/>
            <person name="Nolan M."/>
            <person name="Lucas S."/>
            <person name="Del Rio T.G."/>
            <person name="Tice H."/>
            <person name="Cheng J.F."/>
            <person name="Tapia R."/>
            <person name="Han C."/>
            <person name="Goodwin L."/>
            <person name="Pitluck S."/>
            <person name="Liolios K."/>
            <person name="Pagani I."/>
            <person name="Ivanova N."/>
            <person name="Huntemann M."/>
            <person name="Mavromatis K."/>
            <person name="Mikhailova N."/>
            <person name="Pati A."/>
            <person name="Chen A."/>
            <person name="Palaniappan K."/>
            <person name="Land M."/>
            <person name="Hauser L."/>
            <person name="Brambilla E.M."/>
            <person name="Rohde M."/>
            <person name="Verbarg S."/>
            <person name="Goker M."/>
            <person name="Bristow J."/>
            <person name="Eisen J.A."/>
            <person name="Markowitz V."/>
            <person name="Hugenholtz P."/>
            <person name="Kyrpides N.C."/>
            <person name="Klenk H.P."/>
            <person name="Woyke T."/>
        </authorList>
    </citation>
    <scope>NUCLEOTIDE SEQUENCE [LARGE SCALE GENOMIC DNA]</scope>
    <source>
        <strain evidence="4">ATCC 27775 / DSM 1100 / LMG 10767 / O</strain>
    </source>
</reference>
<dbReference type="SMART" id="SM00710">
    <property type="entry name" value="PbH1"/>
    <property type="match status" value="6"/>
</dbReference>
<feature type="chain" id="PRO_5003310227" evidence="1">
    <location>
        <begin position="21"/>
        <end position="1003"/>
    </location>
</feature>
<proteinExistence type="predicted"/>
<feature type="signal peptide" evidence="1">
    <location>
        <begin position="1"/>
        <end position="20"/>
    </location>
</feature>
<dbReference type="STRING" id="760192.Halhy_5455"/>
<dbReference type="InterPro" id="IPR022441">
    <property type="entry name" value="Para_beta_helix_rpt-2"/>
</dbReference>